<reference evidence="1 2" key="1">
    <citation type="submission" date="2019-07" db="EMBL/GenBank/DDBJ databases">
        <title>Whole genome shotgun sequence of Skermanella aerolata NBRC 106429.</title>
        <authorList>
            <person name="Hosoyama A."/>
            <person name="Uohara A."/>
            <person name="Ohji S."/>
            <person name="Ichikawa N."/>
        </authorList>
    </citation>
    <scope>NUCLEOTIDE SEQUENCE [LARGE SCALE GENOMIC DNA]</scope>
    <source>
        <strain evidence="1 2">NBRC 106429</strain>
    </source>
</reference>
<dbReference type="SUPFAM" id="SSF53056">
    <property type="entry name" value="beta-carbonic anhydrase, cab"/>
    <property type="match status" value="1"/>
</dbReference>
<evidence type="ECO:0000313" key="1">
    <source>
        <dbReference type="EMBL" id="GEO41354.1"/>
    </source>
</evidence>
<dbReference type="OrthoDB" id="288525at2"/>
<dbReference type="Proteomes" id="UP000321523">
    <property type="component" value="Unassembled WGS sequence"/>
</dbReference>
<sequence>MNKNDTVSDCGCFGHAAHPRRTFLKIATLGAGAALLSAGLPMASARAGGQAEVLLLSCMDYRLLDEVAHYMDGRGLTDKYDHVILAGASLGALVDAKPEWGATFWNHVDVAKQLHHIHKVMIIDHRDCGAYKVFVGPETTRDKETETHFHAEHLRKVANAIATRHPDLSVELLLMSLDGTVEPITLTA</sequence>
<dbReference type="InterPro" id="IPR046871">
    <property type="entry name" value="Pro_CA_2"/>
</dbReference>
<dbReference type="InterPro" id="IPR006311">
    <property type="entry name" value="TAT_signal"/>
</dbReference>
<organism evidence="1 2">
    <name type="scientific">Skermanella aerolata</name>
    <dbReference type="NCBI Taxonomy" id="393310"/>
    <lineage>
        <taxon>Bacteria</taxon>
        <taxon>Pseudomonadati</taxon>
        <taxon>Pseudomonadota</taxon>
        <taxon>Alphaproteobacteria</taxon>
        <taxon>Rhodospirillales</taxon>
        <taxon>Azospirillaceae</taxon>
        <taxon>Skermanella</taxon>
    </lineage>
</organism>
<gene>
    <name evidence="1" type="ORF">SAE02_55020</name>
</gene>
<dbReference type="RefSeq" id="WP_044431622.1">
    <property type="nucleotide sequence ID" value="NZ_BJYZ01000027.1"/>
</dbReference>
<evidence type="ECO:0008006" key="3">
    <source>
        <dbReference type="Google" id="ProtNLM"/>
    </source>
</evidence>
<comment type="caution">
    <text evidence="1">The sequence shown here is derived from an EMBL/GenBank/DDBJ whole genome shotgun (WGS) entry which is preliminary data.</text>
</comment>
<proteinExistence type="predicted"/>
<dbReference type="GO" id="GO:0008270">
    <property type="term" value="F:zinc ion binding"/>
    <property type="evidence" value="ECO:0007669"/>
    <property type="project" value="InterPro"/>
</dbReference>
<dbReference type="EMBL" id="BJYZ01000027">
    <property type="protein sequence ID" value="GEO41354.1"/>
    <property type="molecule type" value="Genomic_DNA"/>
</dbReference>
<dbReference type="Pfam" id="PF20393">
    <property type="entry name" value="Pro_CA_2"/>
    <property type="match status" value="1"/>
</dbReference>
<dbReference type="InterPro" id="IPR036874">
    <property type="entry name" value="Carbonic_anhydrase_sf"/>
</dbReference>
<keyword evidence="2" id="KW-1185">Reference proteome</keyword>
<dbReference type="Gene3D" id="3.40.1050.10">
    <property type="entry name" value="Carbonic anhydrase"/>
    <property type="match status" value="1"/>
</dbReference>
<name>A0A512DXZ7_9PROT</name>
<protein>
    <recommendedName>
        <fullName evidence="3">Carbonic anhydrase</fullName>
    </recommendedName>
</protein>
<dbReference type="PROSITE" id="PS51318">
    <property type="entry name" value="TAT"/>
    <property type="match status" value="1"/>
</dbReference>
<dbReference type="AlphaFoldDB" id="A0A512DXZ7"/>
<dbReference type="GO" id="GO:0004089">
    <property type="term" value="F:carbonate dehydratase activity"/>
    <property type="evidence" value="ECO:0007669"/>
    <property type="project" value="InterPro"/>
</dbReference>
<evidence type="ECO:0000313" key="2">
    <source>
        <dbReference type="Proteomes" id="UP000321523"/>
    </source>
</evidence>
<accession>A0A512DXZ7</accession>